<accession>A0A5B9PCW3</accession>
<feature type="transmembrane region" description="Helical" evidence="1">
    <location>
        <begin position="132"/>
        <end position="150"/>
    </location>
</feature>
<organism evidence="2 3">
    <name type="scientific">Mariniblastus fucicola</name>
    <dbReference type="NCBI Taxonomy" id="980251"/>
    <lineage>
        <taxon>Bacteria</taxon>
        <taxon>Pseudomonadati</taxon>
        <taxon>Planctomycetota</taxon>
        <taxon>Planctomycetia</taxon>
        <taxon>Pirellulales</taxon>
        <taxon>Pirellulaceae</taxon>
        <taxon>Mariniblastus</taxon>
    </lineage>
</organism>
<dbReference type="Proteomes" id="UP000322214">
    <property type="component" value="Chromosome"/>
</dbReference>
<keyword evidence="3" id="KW-1185">Reference proteome</keyword>
<protein>
    <recommendedName>
        <fullName evidence="4">Glycosyltransferase RgtA/B/C/D-like domain-containing protein</fullName>
    </recommendedName>
</protein>
<feature type="transmembrane region" description="Helical" evidence="1">
    <location>
        <begin position="170"/>
        <end position="203"/>
    </location>
</feature>
<sequence length="536" mass="60634">MKESAIAWFALAIIIGVGIYLRADAVFEPMWLDECHTAWTVDADSLSVVAGRAADGNQPPLYFGLVWATTQLLGMSEFALRLVSLLAGSSLLIVAPWWARTLTNRWSAAFLVAGLIAFDGQFIFYASEARSYALVQLIGLLQGMAFWKILFDVEAPNTQSAAKQSLIWKMLVWTSFSIALLFCHYTSAWILIAEAVFVVLVAWKRRQFPLEFLVAGIVISVAMAPNFWNMSTVFRRRANWDSVSSTAQLWQDVEPWLVHWMLVPIGFAFAAWLFGFIQPSTRFDSASNSTDQPLEPNGKQFGWLWIFIWAIIGPLGIAAAHWLNIAPMALVRYSIVCWVAIALFATFPLKQCSRRLSWIVAVVILGSSFFGNWWVQEVVQFRQPPRFRSEDWVSTVSQLAESDSTQPIFQFADVIEDIDAVAITDPRFQTYLQFPILGADAVRAPDRNRLAESHHIAALPTWNPQFTNDHLDWIREAKGCWFIVRGNLDYAVIIPGELEGYLKQSIEFKFIPNDRMPDSQVHLIRVRLVDDVEAAQ</sequence>
<keyword evidence="1" id="KW-0472">Membrane</keyword>
<evidence type="ECO:0000313" key="3">
    <source>
        <dbReference type="Proteomes" id="UP000322214"/>
    </source>
</evidence>
<proteinExistence type="predicted"/>
<reference evidence="2 3" key="1">
    <citation type="submission" date="2019-08" db="EMBL/GenBank/DDBJ databases">
        <title>Deep-cultivation of Planctomycetes and their phenomic and genomic characterization uncovers novel biology.</title>
        <authorList>
            <person name="Wiegand S."/>
            <person name="Jogler M."/>
            <person name="Boedeker C."/>
            <person name="Pinto D."/>
            <person name="Vollmers J."/>
            <person name="Rivas-Marin E."/>
            <person name="Kohn T."/>
            <person name="Peeters S.H."/>
            <person name="Heuer A."/>
            <person name="Rast P."/>
            <person name="Oberbeckmann S."/>
            <person name="Bunk B."/>
            <person name="Jeske O."/>
            <person name="Meyerdierks A."/>
            <person name="Storesund J.E."/>
            <person name="Kallscheuer N."/>
            <person name="Luecker S."/>
            <person name="Lage O.M."/>
            <person name="Pohl T."/>
            <person name="Merkel B.J."/>
            <person name="Hornburger P."/>
            <person name="Mueller R.-W."/>
            <person name="Bruemmer F."/>
            <person name="Labrenz M."/>
            <person name="Spormann A.M."/>
            <person name="Op den Camp H."/>
            <person name="Overmann J."/>
            <person name="Amann R."/>
            <person name="Jetten M.S.M."/>
            <person name="Mascher T."/>
            <person name="Medema M.H."/>
            <person name="Devos D.P."/>
            <person name="Kaster A.-K."/>
            <person name="Ovreas L."/>
            <person name="Rohde M."/>
            <person name="Galperin M.Y."/>
            <person name="Jogler C."/>
        </authorList>
    </citation>
    <scope>NUCLEOTIDE SEQUENCE [LARGE SCALE GENOMIC DNA]</scope>
    <source>
        <strain evidence="2 3">FC18</strain>
    </source>
</reference>
<feature type="transmembrane region" description="Helical" evidence="1">
    <location>
        <begin position="210"/>
        <end position="228"/>
    </location>
</feature>
<feature type="transmembrane region" description="Helical" evidence="1">
    <location>
        <begin position="329"/>
        <end position="349"/>
    </location>
</feature>
<dbReference type="OrthoDB" id="241905at2"/>
<evidence type="ECO:0008006" key="4">
    <source>
        <dbReference type="Google" id="ProtNLM"/>
    </source>
</evidence>
<keyword evidence="1" id="KW-1133">Transmembrane helix</keyword>
<dbReference type="RefSeq" id="WP_075083428.1">
    <property type="nucleotide sequence ID" value="NZ_CP042912.1"/>
</dbReference>
<feature type="transmembrane region" description="Helical" evidence="1">
    <location>
        <begin position="257"/>
        <end position="277"/>
    </location>
</feature>
<name>A0A5B9PCW3_9BACT</name>
<dbReference type="EMBL" id="CP042912">
    <property type="protein sequence ID" value="QEG24134.1"/>
    <property type="molecule type" value="Genomic_DNA"/>
</dbReference>
<feature type="transmembrane region" description="Helical" evidence="1">
    <location>
        <begin position="105"/>
        <end position="125"/>
    </location>
</feature>
<dbReference type="AlphaFoldDB" id="A0A5B9PCW3"/>
<feature type="transmembrane region" description="Helical" evidence="1">
    <location>
        <begin position="356"/>
        <end position="375"/>
    </location>
</feature>
<dbReference type="STRING" id="980251.GCA_001642875_00626"/>
<feature type="transmembrane region" description="Helical" evidence="1">
    <location>
        <begin position="302"/>
        <end position="323"/>
    </location>
</feature>
<gene>
    <name evidence="2" type="ORF">MFFC18_40500</name>
</gene>
<evidence type="ECO:0000313" key="2">
    <source>
        <dbReference type="EMBL" id="QEG24134.1"/>
    </source>
</evidence>
<evidence type="ECO:0000256" key="1">
    <source>
        <dbReference type="SAM" id="Phobius"/>
    </source>
</evidence>
<keyword evidence="1" id="KW-0812">Transmembrane</keyword>
<feature type="transmembrane region" description="Helical" evidence="1">
    <location>
        <begin position="78"/>
        <end position="99"/>
    </location>
</feature>
<dbReference type="KEGG" id="mff:MFFC18_40500"/>
<feature type="transmembrane region" description="Helical" evidence="1">
    <location>
        <begin position="6"/>
        <end position="23"/>
    </location>
</feature>